<comment type="caution">
    <text evidence="6">Lacks conserved residue(s) required for the propagation of feature annotation.</text>
</comment>
<proteinExistence type="inferred from homology"/>
<comment type="subcellular location">
    <subcellularLocation>
        <location evidence="1">Membrane</location>
    </subcellularLocation>
</comment>
<evidence type="ECO:0000256" key="4">
    <source>
        <dbReference type="ARBA" id="ARBA00023157"/>
    </source>
</evidence>
<dbReference type="GO" id="GO:0007411">
    <property type="term" value="P:axon guidance"/>
    <property type="evidence" value="ECO:0007669"/>
    <property type="project" value="TreeGrafter"/>
</dbReference>
<dbReference type="InterPro" id="IPR008972">
    <property type="entry name" value="Cupredoxin"/>
</dbReference>
<dbReference type="InterPro" id="IPR031328">
    <property type="entry name" value="Ephrin"/>
</dbReference>
<sequence length="386" mass="42974">RFIPGQGVVLYPQIGDKLDIVCPRVEGPNTEGVEFFKVYLVPREQLESCSISKADTPLLNCVKPDQDVKFTLKFQEFSPNLWGLEFFRGRDYYIISTSNGTLEGIDNQEGGVCRTRSMKMIMKVGQNPSDPSPNDNPTRLPQPPKNTDAGGNEVLEKPGESFTPPQGAQGRQRWRWRRRRGRELAAAGLGGGHLCGHRLRQRHLHRHHRHAGAAAAQVPAAAPQALAAACRHAVAQHAGHAQARQRRRQQQRLGAQRHHYPAQDCRQRLLPPLREGQRRLRTPRLHRARNAAAESRQHLLQGLSCWWTRPHRRGTRPSARAPPRVPATPPPSGLGSGCYGYRRPLGRTDGLKMAALLLRFLDLDGGLRLLQEADGRGGRGFALGAL</sequence>
<keyword evidence="2" id="KW-0732">Signal</keyword>
<evidence type="ECO:0000256" key="1">
    <source>
        <dbReference type="ARBA" id="ARBA00004370"/>
    </source>
</evidence>
<dbReference type="KEGG" id="tng:GSTEN00033075G001"/>
<feature type="region of interest" description="Disordered" evidence="8">
    <location>
        <begin position="312"/>
        <end position="335"/>
    </location>
</feature>
<feature type="compositionally biased region" description="Basic residues" evidence="8">
    <location>
        <begin position="243"/>
        <end position="260"/>
    </location>
</feature>
<feature type="compositionally biased region" description="Low complexity" evidence="8">
    <location>
        <begin position="127"/>
        <end position="137"/>
    </location>
</feature>
<keyword evidence="5" id="KW-0325">Glycoprotein</keyword>
<reference evidence="10" key="1">
    <citation type="journal article" date="2004" name="Nature">
        <title>Genome duplication in the teleost fish Tetraodon nigroviridis reveals the early vertebrate proto-karyotype.</title>
        <authorList>
            <person name="Jaillon O."/>
            <person name="Aury J.-M."/>
            <person name="Brunet F."/>
            <person name="Petit J.-L."/>
            <person name="Stange-Thomann N."/>
            <person name="Mauceli E."/>
            <person name="Bouneau L."/>
            <person name="Fischer C."/>
            <person name="Ozouf-Costaz C."/>
            <person name="Bernot A."/>
            <person name="Nicaud S."/>
            <person name="Jaffe D."/>
            <person name="Fisher S."/>
            <person name="Lutfalla G."/>
            <person name="Dossat C."/>
            <person name="Segurens B."/>
            <person name="Dasilva C."/>
            <person name="Salanoubat M."/>
            <person name="Levy M."/>
            <person name="Boudet N."/>
            <person name="Castellano S."/>
            <person name="Anthouard V."/>
            <person name="Jubin C."/>
            <person name="Castelli V."/>
            <person name="Katinka M."/>
            <person name="Vacherie B."/>
            <person name="Biemont C."/>
            <person name="Skalli Z."/>
            <person name="Cattolico L."/>
            <person name="Poulain J."/>
            <person name="De Berardinis V."/>
            <person name="Cruaud C."/>
            <person name="Duprat S."/>
            <person name="Brottier P."/>
            <person name="Coutanceau J.-P."/>
            <person name="Gouzy J."/>
            <person name="Parra G."/>
            <person name="Lardier G."/>
            <person name="Chapple C."/>
            <person name="McKernan K.J."/>
            <person name="McEwan P."/>
            <person name="Bosak S."/>
            <person name="Kellis M."/>
            <person name="Volff J.-N."/>
            <person name="Guigo R."/>
            <person name="Zody M.C."/>
            <person name="Mesirov J."/>
            <person name="Lindblad-Toh K."/>
            <person name="Birren B."/>
            <person name="Nusbaum C."/>
            <person name="Kahn D."/>
            <person name="Robinson-Rechavi M."/>
            <person name="Laudet V."/>
            <person name="Schachter V."/>
            <person name="Quetier F."/>
            <person name="Saurin W."/>
            <person name="Scarpelli C."/>
            <person name="Wincker P."/>
            <person name="Lander E.S."/>
            <person name="Weissenbach J."/>
            <person name="Roest Crollius H."/>
        </authorList>
    </citation>
    <scope>NUCLEOTIDE SEQUENCE [LARGE SCALE GENOMIC DNA]</scope>
</reference>
<feature type="region of interest" description="Disordered" evidence="8">
    <location>
        <begin position="237"/>
        <end position="277"/>
    </location>
</feature>
<dbReference type="AlphaFoldDB" id="Q4RK83"/>
<evidence type="ECO:0000259" key="9">
    <source>
        <dbReference type="PROSITE" id="PS51551"/>
    </source>
</evidence>
<dbReference type="PROSITE" id="PS51551">
    <property type="entry name" value="EPHRIN_RBD_2"/>
    <property type="match status" value="1"/>
</dbReference>
<keyword evidence="4 6" id="KW-1015">Disulfide bond</keyword>
<dbReference type="GO" id="GO:0048514">
    <property type="term" value="P:blood vessel morphogenesis"/>
    <property type="evidence" value="ECO:0007669"/>
    <property type="project" value="TreeGrafter"/>
</dbReference>
<evidence type="ECO:0000256" key="2">
    <source>
        <dbReference type="ARBA" id="ARBA00022729"/>
    </source>
</evidence>
<evidence type="ECO:0000256" key="8">
    <source>
        <dbReference type="SAM" id="MobiDB-lite"/>
    </source>
</evidence>
<dbReference type="Pfam" id="PF00812">
    <property type="entry name" value="Ephrin"/>
    <property type="match status" value="1"/>
</dbReference>
<feature type="disulfide bond" evidence="6">
    <location>
        <begin position="49"/>
        <end position="113"/>
    </location>
</feature>
<feature type="region of interest" description="Disordered" evidence="8">
    <location>
        <begin position="124"/>
        <end position="174"/>
    </location>
</feature>
<feature type="non-terminal residue" evidence="10">
    <location>
        <position position="1"/>
    </location>
</feature>
<evidence type="ECO:0000313" key="10">
    <source>
        <dbReference type="EMBL" id="CAG11199.1"/>
    </source>
</evidence>
<evidence type="ECO:0000256" key="6">
    <source>
        <dbReference type="PROSITE-ProRule" id="PRU00884"/>
    </source>
</evidence>
<evidence type="ECO:0000256" key="7">
    <source>
        <dbReference type="RuleBase" id="RU004375"/>
    </source>
</evidence>
<reference evidence="10" key="2">
    <citation type="submission" date="2004-02" db="EMBL/GenBank/DDBJ databases">
        <authorList>
            <consortium name="Genoscope"/>
            <consortium name="Whitehead Institute Centre for Genome Research"/>
        </authorList>
    </citation>
    <scope>NUCLEOTIDE SEQUENCE</scope>
</reference>
<gene>
    <name evidence="10" type="ORF">GSTENG00033075001</name>
</gene>
<evidence type="ECO:0000256" key="3">
    <source>
        <dbReference type="ARBA" id="ARBA00023136"/>
    </source>
</evidence>
<dbReference type="PRINTS" id="PR01347">
    <property type="entry name" value="EPHRIN"/>
</dbReference>
<evidence type="ECO:0000256" key="5">
    <source>
        <dbReference type="ARBA" id="ARBA00023180"/>
    </source>
</evidence>
<dbReference type="GO" id="GO:0046875">
    <property type="term" value="F:ephrin receptor binding"/>
    <property type="evidence" value="ECO:0007669"/>
    <property type="project" value="TreeGrafter"/>
</dbReference>
<dbReference type="Gene3D" id="2.60.40.420">
    <property type="entry name" value="Cupredoxins - blue copper proteins"/>
    <property type="match status" value="1"/>
</dbReference>
<accession>Q4RK83</accession>
<feature type="domain" description="Ephrin RBD" evidence="9">
    <location>
        <begin position="1"/>
        <end position="124"/>
    </location>
</feature>
<dbReference type="InterPro" id="IPR001799">
    <property type="entry name" value="Ephrin_RBD"/>
</dbReference>
<dbReference type="PANTHER" id="PTHR11304">
    <property type="entry name" value="EPHRIN"/>
    <property type="match status" value="1"/>
</dbReference>
<name>Q4RK83_TETNG</name>
<dbReference type="GO" id="GO:0005886">
    <property type="term" value="C:plasma membrane"/>
    <property type="evidence" value="ECO:0007669"/>
    <property type="project" value="TreeGrafter"/>
</dbReference>
<feature type="compositionally biased region" description="Pro residues" evidence="8">
    <location>
        <begin position="323"/>
        <end position="332"/>
    </location>
</feature>
<dbReference type="EMBL" id="CAAE01015032">
    <property type="protein sequence ID" value="CAG11199.1"/>
    <property type="molecule type" value="Genomic_DNA"/>
</dbReference>
<comment type="caution">
    <text evidence="10">The sequence shown here is derived from an EMBL/GenBank/DDBJ whole genome shotgun (WGS) entry which is preliminary data.</text>
</comment>
<dbReference type="InterPro" id="IPR019765">
    <property type="entry name" value="Ephrin_CS"/>
</dbReference>
<dbReference type="PANTHER" id="PTHR11304:SF18">
    <property type="entry name" value="EPHRIN-B2"/>
    <property type="match status" value="1"/>
</dbReference>
<protein>
    <submittedName>
        <fullName evidence="10">(spotted green pufferfish) hypothetical protein</fullName>
    </submittedName>
</protein>
<comment type="similarity">
    <text evidence="6 7">Belongs to the ephrin family.</text>
</comment>
<organism evidence="10">
    <name type="scientific">Tetraodon nigroviridis</name>
    <name type="common">Spotted green pufferfish</name>
    <name type="synonym">Chelonodon nigroviridis</name>
    <dbReference type="NCBI Taxonomy" id="99883"/>
    <lineage>
        <taxon>Eukaryota</taxon>
        <taxon>Metazoa</taxon>
        <taxon>Chordata</taxon>
        <taxon>Craniata</taxon>
        <taxon>Vertebrata</taxon>
        <taxon>Euteleostomi</taxon>
        <taxon>Actinopterygii</taxon>
        <taxon>Neopterygii</taxon>
        <taxon>Teleostei</taxon>
        <taxon>Neoteleostei</taxon>
        <taxon>Acanthomorphata</taxon>
        <taxon>Eupercaria</taxon>
        <taxon>Tetraodontiformes</taxon>
        <taxon>Tetradontoidea</taxon>
        <taxon>Tetraodontidae</taxon>
        <taxon>Tetraodon</taxon>
    </lineage>
</organism>
<dbReference type="OrthoDB" id="6250301at2759"/>
<dbReference type="SUPFAM" id="SSF49503">
    <property type="entry name" value="Cupredoxins"/>
    <property type="match status" value="1"/>
</dbReference>
<dbReference type="GO" id="GO:0048013">
    <property type="term" value="P:ephrin receptor signaling pathway"/>
    <property type="evidence" value="ECO:0007669"/>
    <property type="project" value="TreeGrafter"/>
</dbReference>
<dbReference type="PROSITE" id="PS01299">
    <property type="entry name" value="EPHRIN_RBD_1"/>
    <property type="match status" value="1"/>
</dbReference>
<keyword evidence="3 7" id="KW-0472">Membrane</keyword>